<comment type="caution">
    <text evidence="4">The sequence shown here is derived from an EMBL/GenBank/DDBJ whole genome shotgun (WGS) entry which is preliminary data.</text>
</comment>
<comment type="similarity">
    <text evidence="1">Belongs to the short-chain dehydrogenases/reductases (SDR) family.</text>
</comment>
<dbReference type="PANTHER" id="PTHR43477:SF1">
    <property type="entry name" value="DIHYDROANTICAPSIN 7-DEHYDROGENASE"/>
    <property type="match status" value="1"/>
</dbReference>
<evidence type="ECO:0000313" key="5">
    <source>
        <dbReference type="Proteomes" id="UP000027456"/>
    </source>
</evidence>
<gene>
    <name evidence="4" type="ORF">V565_082410</name>
</gene>
<dbReference type="CDD" id="cd05233">
    <property type="entry name" value="SDR_c"/>
    <property type="match status" value="1"/>
</dbReference>
<dbReference type="Pfam" id="PF23441">
    <property type="entry name" value="SDR"/>
    <property type="match status" value="1"/>
</dbReference>
<protein>
    <submittedName>
        <fullName evidence="4">Enoyl-(Acyl carrier) reductase</fullName>
    </submittedName>
</protein>
<evidence type="ECO:0000256" key="1">
    <source>
        <dbReference type="ARBA" id="ARBA00006484"/>
    </source>
</evidence>
<name>A0A074SJY6_9AGAM</name>
<keyword evidence="3" id="KW-0560">Oxidoreductase</keyword>
<sequence>MSNSTELLKGKKVIIIGGSSGIGRSVAAATLAHGASVVIASSSQEKVNTAINLLKQGVSTTSNATLTGQAVNLKDFAVLKDFLSKEGPFDHFVITAGDIPGNSNFPEQDIDPEKDIKSYFDVRYWATMIAAQHIYKNKLINPGGSIIQTIGTTHYRPLPRWGLVSGLVGAVESSTRGLAVDLKPIRINTICPGLVDTEFHDAYPAEAKEQLFKSRGETLPVGHVGTPDEVAEAYIFAMKCSYLTGQVIVVDGGGVLV</sequence>
<dbReference type="PRINTS" id="PR00081">
    <property type="entry name" value="GDHRDH"/>
</dbReference>
<dbReference type="InterPro" id="IPR002347">
    <property type="entry name" value="SDR_fam"/>
</dbReference>
<dbReference type="AlphaFoldDB" id="A0A074SJY6"/>
<evidence type="ECO:0000313" key="4">
    <source>
        <dbReference type="EMBL" id="KEP50307.1"/>
    </source>
</evidence>
<dbReference type="Proteomes" id="UP000027456">
    <property type="component" value="Unassembled WGS sequence"/>
</dbReference>
<evidence type="ECO:0000256" key="2">
    <source>
        <dbReference type="ARBA" id="ARBA00022857"/>
    </source>
</evidence>
<dbReference type="InterPro" id="IPR057571">
    <property type="entry name" value="SDR_PhqE-like"/>
</dbReference>
<organism evidence="4 5">
    <name type="scientific">Rhizoctonia solani 123E</name>
    <dbReference type="NCBI Taxonomy" id="1423351"/>
    <lineage>
        <taxon>Eukaryota</taxon>
        <taxon>Fungi</taxon>
        <taxon>Dikarya</taxon>
        <taxon>Basidiomycota</taxon>
        <taxon>Agaricomycotina</taxon>
        <taxon>Agaricomycetes</taxon>
        <taxon>Cantharellales</taxon>
        <taxon>Ceratobasidiaceae</taxon>
        <taxon>Rhizoctonia</taxon>
    </lineage>
</organism>
<dbReference type="STRING" id="1423351.A0A074SJY6"/>
<keyword evidence="5" id="KW-1185">Reference proteome</keyword>
<dbReference type="InterPro" id="IPR051122">
    <property type="entry name" value="SDR_DHRS6-like"/>
</dbReference>
<dbReference type="EMBL" id="AZST01000265">
    <property type="protein sequence ID" value="KEP50307.1"/>
    <property type="molecule type" value="Genomic_DNA"/>
</dbReference>
<proteinExistence type="inferred from homology"/>
<accession>A0A074SJY6</accession>
<dbReference type="InterPro" id="IPR036291">
    <property type="entry name" value="NAD(P)-bd_dom_sf"/>
</dbReference>
<dbReference type="Gene3D" id="3.40.50.720">
    <property type="entry name" value="NAD(P)-binding Rossmann-like Domain"/>
    <property type="match status" value="1"/>
</dbReference>
<dbReference type="OrthoDB" id="294295at2759"/>
<reference evidence="4 5" key="1">
    <citation type="submission" date="2013-12" db="EMBL/GenBank/DDBJ databases">
        <authorList>
            <person name="Cubeta M."/>
            <person name="Pakala S."/>
            <person name="Fedorova N."/>
            <person name="Thomas E."/>
            <person name="Dean R."/>
            <person name="Jabaji S."/>
            <person name="Neate S."/>
            <person name="Toda T."/>
            <person name="Tavantzis S."/>
            <person name="Vilgalys R."/>
            <person name="Bharathan N."/>
            <person name="Pakala S."/>
            <person name="Losada L.S."/>
            <person name="Zafar N."/>
            <person name="Nierman W."/>
        </authorList>
    </citation>
    <scope>NUCLEOTIDE SEQUENCE [LARGE SCALE GENOMIC DNA]</scope>
    <source>
        <strain evidence="4 5">123E</strain>
    </source>
</reference>
<dbReference type="SUPFAM" id="SSF51735">
    <property type="entry name" value="NAD(P)-binding Rossmann-fold domains"/>
    <property type="match status" value="1"/>
</dbReference>
<dbReference type="GO" id="GO:0016491">
    <property type="term" value="F:oxidoreductase activity"/>
    <property type="evidence" value="ECO:0007669"/>
    <property type="project" value="UniProtKB-KW"/>
</dbReference>
<dbReference type="HOGENOM" id="CLU_010194_15_2_1"/>
<dbReference type="PANTHER" id="PTHR43477">
    <property type="entry name" value="DIHYDROANTICAPSIN 7-DEHYDROGENASE"/>
    <property type="match status" value="1"/>
</dbReference>
<keyword evidence="2" id="KW-0521">NADP</keyword>
<evidence type="ECO:0000256" key="3">
    <source>
        <dbReference type="ARBA" id="ARBA00023002"/>
    </source>
</evidence>